<dbReference type="EMBL" id="BJXA01000003">
    <property type="protein sequence ID" value="GEM36416.1"/>
    <property type="molecule type" value="Genomic_DNA"/>
</dbReference>
<gene>
    <name evidence="1" type="ORF">NN4_09350</name>
</gene>
<protein>
    <submittedName>
        <fullName evidence="1">Uncharacterized protein</fullName>
    </submittedName>
</protein>
<comment type="caution">
    <text evidence="1">The sequence shown here is derived from an EMBL/GenBank/DDBJ whole genome shotgun (WGS) entry which is preliminary data.</text>
</comment>
<accession>A0A511M9M1</accession>
<keyword evidence="2" id="KW-1185">Reference proteome</keyword>
<evidence type="ECO:0000313" key="1">
    <source>
        <dbReference type="EMBL" id="GEM36416.1"/>
    </source>
</evidence>
<name>A0A511M9M1_9NOCA</name>
<proteinExistence type="predicted"/>
<reference evidence="1 2" key="1">
    <citation type="submission" date="2019-07" db="EMBL/GenBank/DDBJ databases">
        <title>Whole genome shotgun sequence of Nocardia ninae NBRC 108245.</title>
        <authorList>
            <person name="Hosoyama A."/>
            <person name="Uohara A."/>
            <person name="Ohji S."/>
            <person name="Ichikawa N."/>
        </authorList>
    </citation>
    <scope>NUCLEOTIDE SEQUENCE [LARGE SCALE GENOMIC DNA]</scope>
    <source>
        <strain evidence="1 2">NBRC 108245</strain>
    </source>
</reference>
<dbReference type="Proteomes" id="UP000321424">
    <property type="component" value="Unassembled WGS sequence"/>
</dbReference>
<organism evidence="1 2">
    <name type="scientific">Nocardia ninae NBRC 108245</name>
    <dbReference type="NCBI Taxonomy" id="1210091"/>
    <lineage>
        <taxon>Bacteria</taxon>
        <taxon>Bacillati</taxon>
        <taxon>Actinomycetota</taxon>
        <taxon>Actinomycetes</taxon>
        <taxon>Mycobacteriales</taxon>
        <taxon>Nocardiaceae</taxon>
        <taxon>Nocardia</taxon>
    </lineage>
</organism>
<evidence type="ECO:0000313" key="2">
    <source>
        <dbReference type="Proteomes" id="UP000321424"/>
    </source>
</evidence>
<sequence>MNGSERLLIRGLSVPVARFDSMERIDPEDNATVGRIVFPGNPWPAGHAIDEFAWSGRIDENGNLWFDLHLRSAEYAAEAAPESAADGADWSSPQVWRNYRSCTLSSTYWGEDDGTGFLAATPGNPFHLKSLTPQRLTADPLPLVDIDQLEFLAFNIYLLGHDSVADQEVSFTRRPDGSHHIDWRGRIALTYAGDVEFRHRFEAEIAATLEYIRYPATLSREEAHDHLQAVIDAPELFEAGLVDGQPAWVPKL</sequence>
<dbReference type="AlphaFoldDB" id="A0A511M9M1"/>